<dbReference type="AlphaFoldDB" id="A0A7S3R8U7"/>
<feature type="chain" id="PRO_5030941964" evidence="2">
    <location>
        <begin position="23"/>
        <end position="124"/>
    </location>
</feature>
<organism evidence="3">
    <name type="scientific">Dunaliella tertiolecta</name>
    <name type="common">Green alga</name>
    <dbReference type="NCBI Taxonomy" id="3047"/>
    <lineage>
        <taxon>Eukaryota</taxon>
        <taxon>Viridiplantae</taxon>
        <taxon>Chlorophyta</taxon>
        <taxon>core chlorophytes</taxon>
        <taxon>Chlorophyceae</taxon>
        <taxon>CS clade</taxon>
        <taxon>Chlamydomonadales</taxon>
        <taxon>Dunaliellaceae</taxon>
        <taxon>Dunaliella</taxon>
    </lineage>
</organism>
<accession>A0A7S3R8U7</accession>
<keyword evidence="1" id="KW-0472">Membrane</keyword>
<reference evidence="3" key="1">
    <citation type="submission" date="2021-01" db="EMBL/GenBank/DDBJ databases">
        <authorList>
            <person name="Corre E."/>
            <person name="Pelletier E."/>
            <person name="Niang G."/>
            <person name="Scheremetjew M."/>
            <person name="Finn R."/>
            <person name="Kale V."/>
            <person name="Holt S."/>
            <person name="Cochrane G."/>
            <person name="Meng A."/>
            <person name="Brown T."/>
            <person name="Cohen L."/>
        </authorList>
    </citation>
    <scope>NUCLEOTIDE SEQUENCE</scope>
    <source>
        <strain evidence="3">CCMP1320</strain>
    </source>
</reference>
<keyword evidence="1" id="KW-0812">Transmembrane</keyword>
<sequence length="124" mass="13917">MRNSLLQSLAFAFAFLPGKVFARDGSNTMGAQEREHVSVGNNAAGSQFSVERHLGSVAHSIWDGAQHRKLLWGSGTVGRRGAWPQRETMDASHMSLFSFELLMLMLAGISLFIVFWRRMRVRHV</sequence>
<keyword evidence="1" id="KW-1133">Transmembrane helix</keyword>
<gene>
    <name evidence="3" type="ORF">DTER00134_LOCUS21026</name>
</gene>
<name>A0A7S3R8U7_DUNTE</name>
<feature type="signal peptide" evidence="2">
    <location>
        <begin position="1"/>
        <end position="22"/>
    </location>
</feature>
<feature type="transmembrane region" description="Helical" evidence="1">
    <location>
        <begin position="96"/>
        <end position="116"/>
    </location>
</feature>
<proteinExistence type="predicted"/>
<keyword evidence="2" id="KW-0732">Signal</keyword>
<evidence type="ECO:0000313" key="3">
    <source>
        <dbReference type="EMBL" id="CAE0505953.1"/>
    </source>
</evidence>
<evidence type="ECO:0000256" key="1">
    <source>
        <dbReference type="SAM" id="Phobius"/>
    </source>
</evidence>
<protein>
    <submittedName>
        <fullName evidence="3">Uncharacterized protein</fullName>
    </submittedName>
</protein>
<dbReference type="EMBL" id="HBIP01034447">
    <property type="protein sequence ID" value="CAE0505953.1"/>
    <property type="molecule type" value="Transcribed_RNA"/>
</dbReference>
<evidence type="ECO:0000256" key="2">
    <source>
        <dbReference type="SAM" id="SignalP"/>
    </source>
</evidence>